<evidence type="ECO:0000313" key="5">
    <source>
        <dbReference type="Proteomes" id="UP000717624"/>
    </source>
</evidence>
<name>A0A938XZE5_9BACL</name>
<comment type="caution">
    <text evidence="4">The sequence shown here is derived from an EMBL/GenBank/DDBJ whole genome shotgun (WGS) entry which is preliminary data.</text>
</comment>
<evidence type="ECO:0000256" key="2">
    <source>
        <dbReference type="ARBA" id="ARBA00022553"/>
    </source>
</evidence>
<dbReference type="InterPro" id="IPR036736">
    <property type="entry name" value="ACP-like_sf"/>
</dbReference>
<dbReference type="Gene3D" id="1.10.1200.10">
    <property type="entry name" value="ACP-like"/>
    <property type="match status" value="1"/>
</dbReference>
<evidence type="ECO:0000256" key="1">
    <source>
        <dbReference type="ARBA" id="ARBA00022450"/>
    </source>
</evidence>
<dbReference type="SUPFAM" id="SSF47336">
    <property type="entry name" value="ACP-like"/>
    <property type="match status" value="1"/>
</dbReference>
<dbReference type="PROSITE" id="PS50075">
    <property type="entry name" value="CARRIER"/>
    <property type="match status" value="1"/>
</dbReference>
<protein>
    <submittedName>
        <fullName evidence="4">Acyl carrier protein</fullName>
    </submittedName>
</protein>
<keyword evidence="2" id="KW-0597">Phosphoprotein</keyword>
<dbReference type="EMBL" id="JAFBEB010000003">
    <property type="protein sequence ID" value="MBM7589694.1"/>
    <property type="molecule type" value="Genomic_DNA"/>
</dbReference>
<keyword evidence="1" id="KW-0596">Phosphopantetheine</keyword>
<sequence>MLMMENREGIKQSLLELIGDLIEQPLGEEAVDEPFAALGVDSLMSLQVAVHLEREFGVHFSEEEIAAVSKLSDLLALIDAKNE</sequence>
<keyword evidence="5" id="KW-1185">Reference proteome</keyword>
<evidence type="ECO:0000313" key="4">
    <source>
        <dbReference type="EMBL" id="MBM7589694.1"/>
    </source>
</evidence>
<gene>
    <name evidence="4" type="ORF">JOD01_001294</name>
</gene>
<dbReference type="InterPro" id="IPR009081">
    <property type="entry name" value="PP-bd_ACP"/>
</dbReference>
<dbReference type="InterPro" id="IPR006162">
    <property type="entry name" value="Ppantetheine_attach_site"/>
</dbReference>
<dbReference type="Proteomes" id="UP000717624">
    <property type="component" value="Unassembled WGS sequence"/>
</dbReference>
<feature type="domain" description="Carrier" evidence="3">
    <location>
        <begin position="5"/>
        <end position="82"/>
    </location>
</feature>
<reference evidence="4" key="1">
    <citation type="submission" date="2021-01" db="EMBL/GenBank/DDBJ databases">
        <title>Genomic Encyclopedia of Type Strains, Phase IV (KMG-IV): sequencing the most valuable type-strain genomes for metagenomic binning, comparative biology and taxonomic classification.</title>
        <authorList>
            <person name="Goeker M."/>
        </authorList>
    </citation>
    <scope>NUCLEOTIDE SEQUENCE</scope>
    <source>
        <strain evidence="4">DSM 25523</strain>
    </source>
</reference>
<dbReference type="Pfam" id="PF00550">
    <property type="entry name" value="PP-binding"/>
    <property type="match status" value="1"/>
</dbReference>
<evidence type="ECO:0000259" key="3">
    <source>
        <dbReference type="PROSITE" id="PS50075"/>
    </source>
</evidence>
<dbReference type="AlphaFoldDB" id="A0A938XZE5"/>
<organism evidence="4 5">
    <name type="scientific">Brevibacillus fulvus</name>
    <dbReference type="NCBI Taxonomy" id="1125967"/>
    <lineage>
        <taxon>Bacteria</taxon>
        <taxon>Bacillati</taxon>
        <taxon>Bacillota</taxon>
        <taxon>Bacilli</taxon>
        <taxon>Bacillales</taxon>
        <taxon>Paenibacillaceae</taxon>
        <taxon>Brevibacillus</taxon>
    </lineage>
</organism>
<dbReference type="PROSITE" id="PS00012">
    <property type="entry name" value="PHOSPHOPANTETHEINE"/>
    <property type="match status" value="1"/>
</dbReference>
<accession>A0A938XZE5</accession>
<proteinExistence type="predicted"/>